<keyword evidence="2" id="KW-1185">Reference proteome</keyword>
<dbReference type="Proteomes" id="UP000599074">
    <property type="component" value="Unassembled WGS sequence"/>
</dbReference>
<accession>A0A8J3TJ83</accession>
<evidence type="ECO:0000313" key="1">
    <source>
        <dbReference type="EMBL" id="GII26172.1"/>
    </source>
</evidence>
<name>A0A8J3TJ83_9ACTN</name>
<dbReference type="EMBL" id="BOON01000067">
    <property type="protein sequence ID" value="GII26172.1"/>
    <property type="molecule type" value="Genomic_DNA"/>
</dbReference>
<reference evidence="1" key="1">
    <citation type="submission" date="2021-01" db="EMBL/GenBank/DDBJ databases">
        <title>Whole genome shotgun sequence of Planosporangium mesophilum NBRC 109066.</title>
        <authorList>
            <person name="Komaki H."/>
            <person name="Tamura T."/>
        </authorList>
    </citation>
    <scope>NUCLEOTIDE SEQUENCE</scope>
    <source>
        <strain evidence="1">NBRC 109066</strain>
    </source>
</reference>
<gene>
    <name evidence="1" type="ORF">Pme01_57690</name>
</gene>
<comment type="caution">
    <text evidence="1">The sequence shown here is derived from an EMBL/GenBank/DDBJ whole genome shotgun (WGS) entry which is preliminary data.</text>
</comment>
<proteinExistence type="predicted"/>
<dbReference type="AlphaFoldDB" id="A0A8J3TJ83"/>
<sequence length="117" mass="11945">MNNDQRTSADVARVVVEIDPERFTRSGAVVLTTALEIVGAADGAELALVVRGVDKITPKLSEALSGIVATVAPPTALPEIVLYGERDAVALPAELRVAAAGSAAAVLALTRWAADVG</sequence>
<organism evidence="1 2">
    <name type="scientific">Planosporangium mesophilum</name>
    <dbReference type="NCBI Taxonomy" id="689768"/>
    <lineage>
        <taxon>Bacteria</taxon>
        <taxon>Bacillati</taxon>
        <taxon>Actinomycetota</taxon>
        <taxon>Actinomycetes</taxon>
        <taxon>Micromonosporales</taxon>
        <taxon>Micromonosporaceae</taxon>
        <taxon>Planosporangium</taxon>
    </lineage>
</organism>
<protein>
    <submittedName>
        <fullName evidence="1">Uncharacterized protein</fullName>
    </submittedName>
</protein>
<evidence type="ECO:0000313" key="2">
    <source>
        <dbReference type="Proteomes" id="UP000599074"/>
    </source>
</evidence>